<dbReference type="EMBL" id="AJDQ01000006">
    <property type="protein sequence ID" value="EOI57076.1"/>
    <property type="molecule type" value="Genomic_DNA"/>
</dbReference>
<keyword evidence="4" id="KW-1185">Reference proteome</keyword>
<organism evidence="1 3">
    <name type="scientific">Enterococcus gilvus ATCC BAA-350</name>
    <dbReference type="NCBI Taxonomy" id="1158614"/>
    <lineage>
        <taxon>Bacteria</taxon>
        <taxon>Bacillati</taxon>
        <taxon>Bacillota</taxon>
        <taxon>Bacilli</taxon>
        <taxon>Lactobacillales</taxon>
        <taxon>Enterococcaceae</taxon>
        <taxon>Enterococcus</taxon>
    </lineage>
</organism>
<dbReference type="Proteomes" id="UP000014160">
    <property type="component" value="Unassembled WGS sequence"/>
</dbReference>
<sequence>MNFFFYCDTPTRTNEHLIHTDTCDFLPEVSERSLIGKATTYEEALSIAKTEAPDKHFSSCKECC</sequence>
<evidence type="ECO:0000313" key="4">
    <source>
        <dbReference type="Proteomes" id="UP000014160"/>
    </source>
</evidence>
<protein>
    <submittedName>
        <fullName evidence="1">Uncharacterized protein</fullName>
    </submittedName>
</protein>
<reference evidence="1 3" key="1">
    <citation type="submission" date="2013-02" db="EMBL/GenBank/DDBJ databases">
        <title>The Genome Sequence of Enterococcus gilvus ATCC BAA-350.</title>
        <authorList>
            <consortium name="The Broad Institute Genome Sequencing Platform"/>
            <consortium name="The Broad Institute Genome Sequencing Center for Infectious Disease"/>
            <person name="Earl A.M."/>
            <person name="Gilmore M.S."/>
            <person name="Lebreton F."/>
            <person name="Walker B."/>
            <person name="Young S.K."/>
            <person name="Zeng Q."/>
            <person name="Gargeya S."/>
            <person name="Fitzgerald M."/>
            <person name="Haas B."/>
            <person name="Abouelleil A."/>
            <person name="Alvarado L."/>
            <person name="Arachchi H.M."/>
            <person name="Berlin A.M."/>
            <person name="Chapman S.B."/>
            <person name="Dewar J."/>
            <person name="Goldberg J."/>
            <person name="Griggs A."/>
            <person name="Gujja S."/>
            <person name="Hansen M."/>
            <person name="Howarth C."/>
            <person name="Imamovic A."/>
            <person name="Larimer J."/>
            <person name="McCowan C."/>
            <person name="Murphy C."/>
            <person name="Neiman D."/>
            <person name="Pearson M."/>
            <person name="Priest M."/>
            <person name="Roberts A."/>
            <person name="Saif S."/>
            <person name="Shea T."/>
            <person name="Sisk P."/>
            <person name="Sykes S."/>
            <person name="Wortman J."/>
            <person name="Nusbaum C."/>
            <person name="Birren B."/>
        </authorList>
    </citation>
    <scope>NUCLEOTIDE SEQUENCE [LARGE SCALE GENOMIC DNA]</scope>
    <source>
        <strain evidence="1 3">ATCC BAA-350</strain>
    </source>
</reference>
<proteinExistence type="predicted"/>
<evidence type="ECO:0000313" key="1">
    <source>
        <dbReference type="EMBL" id="EOI57076.1"/>
    </source>
</evidence>
<evidence type="ECO:0000313" key="2">
    <source>
        <dbReference type="EMBL" id="EOW83350.1"/>
    </source>
</evidence>
<gene>
    <name evidence="2" type="ORF">I592_02677</name>
    <name evidence="1" type="ORF">UKC_01290</name>
</gene>
<dbReference type="AlphaFoldDB" id="R2VHJ8"/>
<accession>R2VHJ8</accession>
<comment type="caution">
    <text evidence="1">The sequence shown here is derived from an EMBL/GenBank/DDBJ whole genome shotgun (WGS) entry which is preliminary data.</text>
</comment>
<dbReference type="Proteomes" id="UP000013750">
    <property type="component" value="Unassembled WGS sequence"/>
</dbReference>
<reference evidence="2 4" key="2">
    <citation type="submission" date="2013-03" db="EMBL/GenBank/DDBJ databases">
        <title>The Genome Sequence of Enterococcus gilvus ATCC BAA-350 (PacBio/Illumina hybrid assembly).</title>
        <authorList>
            <consortium name="The Broad Institute Genomics Platform"/>
            <consortium name="The Broad Institute Genome Sequencing Center for Infectious Disease"/>
            <person name="Earl A."/>
            <person name="Russ C."/>
            <person name="Gilmore M."/>
            <person name="Surin D."/>
            <person name="Walker B."/>
            <person name="Young S."/>
            <person name="Zeng Q."/>
            <person name="Gargeya S."/>
            <person name="Fitzgerald M."/>
            <person name="Haas B."/>
            <person name="Abouelleil A."/>
            <person name="Allen A.W."/>
            <person name="Alvarado L."/>
            <person name="Arachchi H.M."/>
            <person name="Berlin A.M."/>
            <person name="Chapman S.B."/>
            <person name="Gainer-Dewar J."/>
            <person name="Goldberg J."/>
            <person name="Griggs A."/>
            <person name="Gujja S."/>
            <person name="Hansen M."/>
            <person name="Howarth C."/>
            <person name="Imamovic A."/>
            <person name="Ireland A."/>
            <person name="Larimer J."/>
            <person name="McCowan C."/>
            <person name="Murphy C."/>
            <person name="Pearson M."/>
            <person name="Poon T.W."/>
            <person name="Priest M."/>
            <person name="Roberts A."/>
            <person name="Saif S."/>
            <person name="Shea T."/>
            <person name="Sisk P."/>
            <person name="Sykes S."/>
            <person name="Wortman J."/>
            <person name="Nusbaum C."/>
            <person name="Birren B."/>
        </authorList>
    </citation>
    <scope>NUCLEOTIDE SEQUENCE [LARGE SCALE GENOMIC DNA]</scope>
    <source>
        <strain evidence="2 4">ATCC BAA-350</strain>
    </source>
</reference>
<dbReference type="HOGENOM" id="CLU_191482_2_0_9"/>
<name>R2VHJ8_9ENTE</name>
<dbReference type="EMBL" id="ASWH01000001">
    <property type="protein sequence ID" value="EOW83350.1"/>
    <property type="molecule type" value="Genomic_DNA"/>
</dbReference>
<evidence type="ECO:0000313" key="3">
    <source>
        <dbReference type="Proteomes" id="UP000013750"/>
    </source>
</evidence>